<reference evidence="2 3" key="1">
    <citation type="journal article" date="2015" name="Int. J. Syst. Evol. Microbiol.">
        <title>Sphingomonas hengshuiensis sp. nov., isolated from lake wetland.</title>
        <authorList>
            <person name="Wei S."/>
            <person name="Wang T."/>
            <person name="Liu H."/>
            <person name="Zhang C."/>
            <person name="Guo J."/>
            <person name="Wang Q."/>
            <person name="Liang K."/>
            <person name="Zhang Z."/>
        </authorList>
    </citation>
    <scope>NUCLEOTIDE SEQUENCE [LARGE SCALE GENOMIC DNA]</scope>
    <source>
        <strain evidence="2 3">WHSC-8</strain>
    </source>
</reference>
<protein>
    <submittedName>
        <fullName evidence="2">Transglutaminase</fullName>
    </submittedName>
</protein>
<reference evidence="2 3" key="2">
    <citation type="submission" date="2015-02" db="EMBL/GenBank/DDBJ databases">
        <title>The complete genome of Sphingomonas hengshuiensis sp. WHSC-8 isolated from soil of Hengshui Lake.</title>
        <authorList>
            <person name="Wei S."/>
            <person name="Guo J."/>
            <person name="Su C."/>
            <person name="Wu R."/>
            <person name="Zhang Z."/>
            <person name="Liang K."/>
            <person name="Li H."/>
            <person name="Wang T."/>
            <person name="Liu H."/>
            <person name="Zhang C."/>
            <person name="Li Z."/>
            <person name="Wang Q."/>
            <person name="Meng J."/>
        </authorList>
    </citation>
    <scope>NUCLEOTIDE SEQUENCE [LARGE SCALE GENOMIC DNA]</scope>
    <source>
        <strain evidence="2 3">WHSC-8</strain>
    </source>
</reference>
<dbReference type="Proteomes" id="UP000032300">
    <property type="component" value="Chromosome"/>
</dbReference>
<dbReference type="EMBL" id="CP010836">
    <property type="protein sequence ID" value="AJP72895.1"/>
    <property type="molecule type" value="Genomic_DNA"/>
</dbReference>
<dbReference type="InterPro" id="IPR038765">
    <property type="entry name" value="Papain-like_cys_pep_sf"/>
</dbReference>
<dbReference type="InterPro" id="IPR002931">
    <property type="entry name" value="Transglutaminase-like"/>
</dbReference>
<accession>A0A7U4J9S2</accession>
<feature type="domain" description="Transglutaminase-like" evidence="1">
    <location>
        <begin position="159"/>
        <end position="221"/>
    </location>
</feature>
<keyword evidence="3" id="KW-1185">Reference proteome</keyword>
<dbReference type="Pfam" id="PF01841">
    <property type="entry name" value="Transglut_core"/>
    <property type="match status" value="1"/>
</dbReference>
<organism evidence="2 3">
    <name type="scientific">Sphingomonas hengshuiensis</name>
    <dbReference type="NCBI Taxonomy" id="1609977"/>
    <lineage>
        <taxon>Bacteria</taxon>
        <taxon>Pseudomonadati</taxon>
        <taxon>Pseudomonadota</taxon>
        <taxon>Alphaproteobacteria</taxon>
        <taxon>Sphingomonadales</taxon>
        <taxon>Sphingomonadaceae</taxon>
        <taxon>Sphingomonas</taxon>
    </lineage>
</organism>
<name>A0A7U4J9S2_9SPHN</name>
<evidence type="ECO:0000259" key="1">
    <source>
        <dbReference type="SMART" id="SM00460"/>
    </source>
</evidence>
<proteinExistence type="predicted"/>
<dbReference type="SMART" id="SM00460">
    <property type="entry name" value="TGc"/>
    <property type="match status" value="1"/>
</dbReference>
<dbReference type="AlphaFoldDB" id="A0A7U4J9S2"/>
<dbReference type="SUPFAM" id="SSF54001">
    <property type="entry name" value="Cysteine proteinases"/>
    <property type="match status" value="1"/>
</dbReference>
<dbReference type="Pfam" id="PF08379">
    <property type="entry name" value="Bact_transglu_N"/>
    <property type="match status" value="1"/>
</dbReference>
<sequence>MRIAIDHRTRYRFTEPQARIVQLMRLTPNDTQDQTVVSWMVGVDCDARLRDGVDGFGNAITMLYAEGPIDAIDVTVTGEVLTNDSSGIVRGAPEPLPPMLYLRPTPRTMPGAALIAFAADSAGATDDMLERVHRLNAALHARFPCLPDAPDTGTSAAEAFAGEAATSRDVAQMFIAGARSLSVPARYVSGYQIDDGAHIAPHAWAEAYVDRIGWIGFDPVTGLSPDAGYVRVAVGLDAAGAASIAGTRIGYGEEELDVDLHVDRLGGEE</sequence>
<evidence type="ECO:0000313" key="3">
    <source>
        <dbReference type="Proteomes" id="UP000032300"/>
    </source>
</evidence>
<dbReference type="KEGG" id="sphi:TS85_15515"/>
<dbReference type="InterPro" id="IPR013589">
    <property type="entry name" value="Bac_transglu_N"/>
</dbReference>
<dbReference type="OrthoDB" id="9804023at2"/>
<evidence type="ECO:0000313" key="2">
    <source>
        <dbReference type="EMBL" id="AJP72895.1"/>
    </source>
</evidence>
<dbReference type="Gene3D" id="3.10.620.30">
    <property type="match status" value="1"/>
</dbReference>
<dbReference type="RefSeq" id="WP_044333442.1">
    <property type="nucleotide sequence ID" value="NZ_CP010836.1"/>
</dbReference>
<dbReference type="PANTHER" id="PTHR33490:SF6">
    <property type="entry name" value="SLL1049 PROTEIN"/>
    <property type="match status" value="1"/>
</dbReference>
<gene>
    <name evidence="2" type="ORF">TS85_15515</name>
</gene>
<dbReference type="PANTHER" id="PTHR33490">
    <property type="entry name" value="BLR5614 PROTEIN-RELATED"/>
    <property type="match status" value="1"/>
</dbReference>